<evidence type="ECO:0000256" key="1">
    <source>
        <dbReference type="SAM" id="MobiDB-lite"/>
    </source>
</evidence>
<evidence type="ECO:0000313" key="3">
    <source>
        <dbReference type="EMBL" id="GII57836.1"/>
    </source>
</evidence>
<reference evidence="3" key="1">
    <citation type="submission" date="2021-01" db="EMBL/GenBank/DDBJ databases">
        <title>Whole genome shotgun sequence of Planotetraspora thailandica NBRC 104271.</title>
        <authorList>
            <person name="Komaki H."/>
            <person name="Tamura T."/>
        </authorList>
    </citation>
    <scope>NUCLEOTIDE SEQUENCE</scope>
    <source>
        <strain evidence="3">NBRC 104271</strain>
    </source>
</reference>
<gene>
    <name evidence="3" type="ORF">Pth03_62250</name>
</gene>
<evidence type="ECO:0000313" key="4">
    <source>
        <dbReference type="Proteomes" id="UP000605992"/>
    </source>
</evidence>
<dbReference type="EMBL" id="BOOR01000056">
    <property type="protein sequence ID" value="GII57836.1"/>
    <property type="molecule type" value="Genomic_DNA"/>
</dbReference>
<feature type="region of interest" description="Disordered" evidence="1">
    <location>
        <begin position="54"/>
        <end position="106"/>
    </location>
</feature>
<feature type="domain" description="DUF4232" evidence="2">
    <location>
        <begin position="107"/>
        <end position="240"/>
    </location>
</feature>
<proteinExistence type="predicted"/>
<dbReference type="AlphaFoldDB" id="A0A8J3V6F4"/>
<dbReference type="InterPro" id="IPR025326">
    <property type="entry name" value="DUF4232"/>
</dbReference>
<keyword evidence="4" id="KW-1185">Reference proteome</keyword>
<comment type="caution">
    <text evidence="3">The sequence shown here is derived from an EMBL/GenBank/DDBJ whole genome shotgun (WGS) entry which is preliminary data.</text>
</comment>
<feature type="compositionally biased region" description="Low complexity" evidence="1">
    <location>
        <begin position="55"/>
        <end position="98"/>
    </location>
</feature>
<dbReference type="Pfam" id="PF14016">
    <property type="entry name" value="DUF4232"/>
    <property type="match status" value="1"/>
</dbReference>
<evidence type="ECO:0000259" key="2">
    <source>
        <dbReference type="Pfam" id="PF14016"/>
    </source>
</evidence>
<sequence>METGRPATVMHRPEIGNNAVSHRRTTRRTVNRAKAVLALVTPGVMILTGVSACGTSSPATPTAVTPTAVSPTSETSPITSTPTGVTPSASDAPASSTPVGGGATPACTATDIKVTLTEQPQRREGDSRMALVHLTNASGRTCNVGGWPVITLANAADEAVAVPTKNVAQPGKSVPADLAPGGGAFAGIKWTICDKAAADCPAGNTIKVGLAKGGPLVAATLEGFPNPEQSGITFKSLQVGTIQPSNQGVVAW</sequence>
<protein>
    <recommendedName>
        <fullName evidence="2">DUF4232 domain-containing protein</fullName>
    </recommendedName>
</protein>
<accession>A0A8J3V6F4</accession>
<dbReference type="Proteomes" id="UP000605992">
    <property type="component" value="Unassembled WGS sequence"/>
</dbReference>
<organism evidence="3 4">
    <name type="scientific">Planotetraspora thailandica</name>
    <dbReference type="NCBI Taxonomy" id="487172"/>
    <lineage>
        <taxon>Bacteria</taxon>
        <taxon>Bacillati</taxon>
        <taxon>Actinomycetota</taxon>
        <taxon>Actinomycetes</taxon>
        <taxon>Streptosporangiales</taxon>
        <taxon>Streptosporangiaceae</taxon>
        <taxon>Planotetraspora</taxon>
    </lineage>
</organism>
<name>A0A8J3V6F4_9ACTN</name>